<dbReference type="EMBL" id="WWHY01000001">
    <property type="protein sequence ID" value="MYR31661.1"/>
    <property type="molecule type" value="Genomic_DNA"/>
</dbReference>
<dbReference type="PIRSF" id="PIRSF016578">
    <property type="entry name" value="HsaA"/>
    <property type="match status" value="1"/>
</dbReference>
<dbReference type="Gene3D" id="1.10.540.10">
    <property type="entry name" value="Acyl-CoA dehydrogenase/oxidase, N-terminal domain"/>
    <property type="match status" value="1"/>
</dbReference>
<dbReference type="Pfam" id="PF08028">
    <property type="entry name" value="Acyl-CoA_dh_2"/>
    <property type="match status" value="1"/>
</dbReference>
<protein>
    <submittedName>
        <fullName evidence="6">Hydroxylase</fullName>
    </submittedName>
</protein>
<dbReference type="Proteomes" id="UP000467124">
    <property type="component" value="Unassembled WGS sequence"/>
</dbReference>
<dbReference type="GO" id="GO:0005737">
    <property type="term" value="C:cytoplasm"/>
    <property type="evidence" value="ECO:0007669"/>
    <property type="project" value="TreeGrafter"/>
</dbReference>
<name>A0A7K2INV4_9ACTN</name>
<evidence type="ECO:0000313" key="7">
    <source>
        <dbReference type="Proteomes" id="UP000467124"/>
    </source>
</evidence>
<dbReference type="InterPro" id="IPR050741">
    <property type="entry name" value="Acyl-CoA_dehydrogenase"/>
</dbReference>
<dbReference type="InterPro" id="IPR013786">
    <property type="entry name" value="AcylCoA_DH/ox_N"/>
</dbReference>
<dbReference type="GO" id="GO:0033539">
    <property type="term" value="P:fatty acid beta-oxidation using acyl-CoA dehydrogenase"/>
    <property type="evidence" value="ECO:0007669"/>
    <property type="project" value="TreeGrafter"/>
</dbReference>
<dbReference type="AlphaFoldDB" id="A0A7K2INV4"/>
<dbReference type="Gene3D" id="2.40.110.10">
    <property type="entry name" value="Butyryl-CoA Dehydrogenase, subunit A, domain 2"/>
    <property type="match status" value="1"/>
</dbReference>
<feature type="region of interest" description="Disordered" evidence="3">
    <location>
        <begin position="1"/>
        <end position="22"/>
    </location>
</feature>
<dbReference type="SUPFAM" id="SSF56645">
    <property type="entry name" value="Acyl-CoA dehydrogenase NM domain-like"/>
    <property type="match status" value="1"/>
</dbReference>
<dbReference type="GO" id="GO:0050660">
    <property type="term" value="F:flavin adenine dinucleotide binding"/>
    <property type="evidence" value="ECO:0007669"/>
    <property type="project" value="InterPro"/>
</dbReference>
<dbReference type="PANTHER" id="PTHR48083:SF5">
    <property type="entry name" value="NRGC PROTEIN"/>
    <property type="match status" value="1"/>
</dbReference>
<evidence type="ECO:0000259" key="4">
    <source>
        <dbReference type="Pfam" id="PF02771"/>
    </source>
</evidence>
<dbReference type="InterPro" id="IPR009100">
    <property type="entry name" value="AcylCoA_DH/oxidase_NM_dom_sf"/>
</dbReference>
<reference evidence="6 7" key="1">
    <citation type="journal article" date="2019" name="Nat. Commun.">
        <title>The antimicrobial potential of Streptomyces from insect microbiomes.</title>
        <authorList>
            <person name="Chevrette M.G."/>
            <person name="Carlson C.M."/>
            <person name="Ortega H.E."/>
            <person name="Thomas C."/>
            <person name="Ananiev G.E."/>
            <person name="Barns K.J."/>
            <person name="Book A.J."/>
            <person name="Cagnazzo J."/>
            <person name="Carlos C."/>
            <person name="Flanigan W."/>
            <person name="Grubbs K.J."/>
            <person name="Horn H.A."/>
            <person name="Hoffmann F.M."/>
            <person name="Klassen J.L."/>
            <person name="Knack J.J."/>
            <person name="Lewin G.R."/>
            <person name="McDonald B.R."/>
            <person name="Muller L."/>
            <person name="Melo W.G.P."/>
            <person name="Pinto-Tomas A.A."/>
            <person name="Schmitz A."/>
            <person name="Wendt-Pienkowski E."/>
            <person name="Wildman S."/>
            <person name="Zhao M."/>
            <person name="Zhang F."/>
            <person name="Bugni T.S."/>
            <person name="Andes D.R."/>
            <person name="Pupo M.T."/>
            <person name="Currie C.R."/>
        </authorList>
    </citation>
    <scope>NUCLEOTIDE SEQUENCE [LARGE SCALE GENOMIC DNA]</scope>
    <source>
        <strain evidence="6 7">SID5840</strain>
    </source>
</reference>
<sequence length="400" mass="42713">MTENVISTEREPGLPTFPELPPPLAEAVHTVADRARSVSSEAETEGGLPSSLVDHMREAGLFSLALPRELGGLGARPAAMVDVVAALSAADPSIGWTTLVGQTSAFLAWAAPEIAERVTERTPFPIMAGSMAPTGRGTPIPDGDGRLLSGRWPYNSGCRHADWYVLSFLDHPAEGDGRPRVLMAVLPSSEARLVDTWDVMGLRGTGSDDLIVEGVRVDDAWTFDPFAAPSAYEGPLRGWTFYSFLMAMMAGFPLGVGERALAEFTARARDRSRLGTRHRLIEDPLIQADLLRHRTGMRAARLLVDEALATVAEKAAAEGAAPPERAALVAAVQHAMRSATDTVDWAFRSVGGSAVYTAHPLQGLWRDLVAGGQHIAFGAEAEGRAARCLLGLEENLSHLV</sequence>
<dbReference type="InterPro" id="IPR036250">
    <property type="entry name" value="AcylCo_DH-like_C"/>
</dbReference>
<dbReference type="Pfam" id="PF02771">
    <property type="entry name" value="Acyl-CoA_dh_N"/>
    <property type="match status" value="1"/>
</dbReference>
<dbReference type="InterPro" id="IPR013107">
    <property type="entry name" value="Acyl-CoA_DH_C"/>
</dbReference>
<accession>A0A7K2INV4</accession>
<dbReference type="InterPro" id="IPR046373">
    <property type="entry name" value="Acyl-CoA_Oxase/DH_mid-dom_sf"/>
</dbReference>
<feature type="domain" description="Acyl-CoA dehydrogenase C-terminal" evidence="5">
    <location>
        <begin position="248"/>
        <end position="377"/>
    </location>
</feature>
<gene>
    <name evidence="6" type="ORF">GTW20_05100</name>
</gene>
<evidence type="ECO:0000313" key="6">
    <source>
        <dbReference type="EMBL" id="MYR31661.1"/>
    </source>
</evidence>
<dbReference type="PANTHER" id="PTHR48083">
    <property type="entry name" value="MEDIUM-CHAIN SPECIFIC ACYL-COA DEHYDROGENASE, MITOCHONDRIAL-RELATED"/>
    <property type="match status" value="1"/>
</dbReference>
<comment type="caution">
    <text evidence="6">The sequence shown here is derived from an EMBL/GenBank/DDBJ whole genome shotgun (WGS) entry which is preliminary data.</text>
</comment>
<organism evidence="6 7">
    <name type="scientific">Nocardiopsis alba</name>
    <dbReference type="NCBI Taxonomy" id="53437"/>
    <lineage>
        <taxon>Bacteria</taxon>
        <taxon>Bacillati</taxon>
        <taxon>Actinomycetota</taxon>
        <taxon>Actinomycetes</taxon>
        <taxon>Streptosporangiales</taxon>
        <taxon>Nocardiopsidaceae</taxon>
        <taxon>Nocardiopsis</taxon>
    </lineage>
</organism>
<evidence type="ECO:0000256" key="2">
    <source>
        <dbReference type="ARBA" id="ARBA00049661"/>
    </source>
</evidence>
<dbReference type="GO" id="GO:0003995">
    <property type="term" value="F:acyl-CoA dehydrogenase activity"/>
    <property type="evidence" value="ECO:0007669"/>
    <property type="project" value="TreeGrafter"/>
</dbReference>
<evidence type="ECO:0000259" key="5">
    <source>
        <dbReference type="Pfam" id="PF08028"/>
    </source>
</evidence>
<dbReference type="Gene3D" id="1.20.140.10">
    <property type="entry name" value="Butyryl-CoA Dehydrogenase, subunit A, domain 3"/>
    <property type="match status" value="1"/>
</dbReference>
<keyword evidence="1" id="KW-0560">Oxidoreductase</keyword>
<evidence type="ECO:0000256" key="1">
    <source>
        <dbReference type="ARBA" id="ARBA00023002"/>
    </source>
</evidence>
<proteinExistence type="inferred from homology"/>
<comment type="similarity">
    <text evidence="2">Belongs to the HpaH/HsaA monooxygenase family.</text>
</comment>
<dbReference type="InterPro" id="IPR037069">
    <property type="entry name" value="AcylCoA_DH/ox_N_sf"/>
</dbReference>
<dbReference type="SUPFAM" id="SSF47203">
    <property type="entry name" value="Acyl-CoA dehydrogenase C-terminal domain-like"/>
    <property type="match status" value="1"/>
</dbReference>
<evidence type="ECO:0000256" key="3">
    <source>
        <dbReference type="SAM" id="MobiDB-lite"/>
    </source>
</evidence>
<dbReference type="RefSeq" id="WP_161110384.1">
    <property type="nucleotide sequence ID" value="NZ_WWHY01000001.1"/>
</dbReference>
<feature type="domain" description="Acyl-CoA dehydrogenase/oxidase N-terminal" evidence="4">
    <location>
        <begin position="30"/>
        <end position="102"/>
    </location>
</feature>